<sequence>KIKSKSRFRMLKKTRDLLKESEKRRELKTEEEKKEEKYMLFGVHKKIISLDKYPGSLEGYISMKGGSYKPIDIGKPEKSIIIRNYVETDRYRSHNKEEIRSWGLYYKKLLEQGLCGFIHWKGWENHRSHLLVSLHQEYYLGEGVPIKKVLEGRIE</sequence>
<protein>
    <submittedName>
        <fullName evidence="1">Uncharacterized protein</fullName>
    </submittedName>
</protein>
<comment type="caution">
    <text evidence="1">The sequence shown here is derived from an EMBL/GenBank/DDBJ whole genome shotgun (WGS) entry which is preliminary data.</text>
</comment>
<gene>
    <name evidence="1" type="ORF">S03H2_61426</name>
</gene>
<proteinExistence type="predicted"/>
<organism evidence="1">
    <name type="scientific">marine sediment metagenome</name>
    <dbReference type="NCBI Taxonomy" id="412755"/>
    <lineage>
        <taxon>unclassified sequences</taxon>
        <taxon>metagenomes</taxon>
        <taxon>ecological metagenomes</taxon>
    </lineage>
</organism>
<dbReference type="EMBL" id="BARU01039653">
    <property type="protein sequence ID" value="GAH83457.1"/>
    <property type="molecule type" value="Genomic_DNA"/>
</dbReference>
<dbReference type="AlphaFoldDB" id="X1IP54"/>
<feature type="non-terminal residue" evidence="1">
    <location>
        <position position="1"/>
    </location>
</feature>
<accession>X1IP54</accession>
<reference evidence="1" key="1">
    <citation type="journal article" date="2014" name="Front. Microbiol.">
        <title>High frequency of phylogenetically diverse reductive dehalogenase-homologous genes in deep subseafloor sedimentary metagenomes.</title>
        <authorList>
            <person name="Kawai M."/>
            <person name="Futagami T."/>
            <person name="Toyoda A."/>
            <person name="Takaki Y."/>
            <person name="Nishi S."/>
            <person name="Hori S."/>
            <person name="Arai W."/>
            <person name="Tsubouchi T."/>
            <person name="Morono Y."/>
            <person name="Uchiyama I."/>
            <person name="Ito T."/>
            <person name="Fujiyama A."/>
            <person name="Inagaki F."/>
            <person name="Takami H."/>
        </authorList>
    </citation>
    <scope>NUCLEOTIDE SEQUENCE</scope>
    <source>
        <strain evidence="1">Expedition CK06-06</strain>
    </source>
</reference>
<evidence type="ECO:0000313" key="1">
    <source>
        <dbReference type="EMBL" id="GAH83457.1"/>
    </source>
</evidence>
<name>X1IP54_9ZZZZ</name>